<dbReference type="EMBL" id="KI682197">
    <property type="protein sequence ID" value="ETL82543.1"/>
    <property type="molecule type" value="Genomic_DNA"/>
</dbReference>
<dbReference type="Proteomes" id="UP000054423">
    <property type="component" value="Unassembled WGS sequence"/>
</dbReference>
<dbReference type="AlphaFoldDB" id="W2KBM7"/>
<reference evidence="2" key="1">
    <citation type="submission" date="2013-11" db="EMBL/GenBank/DDBJ databases">
        <title>The Genome Sequence of Phytophthora parasitica CHvinca01.</title>
        <authorList>
            <consortium name="The Broad Institute Genomics Platform"/>
            <person name="Russ C."/>
            <person name="Tyler B."/>
            <person name="Panabieres F."/>
            <person name="Shan W."/>
            <person name="Tripathy S."/>
            <person name="Grunwald N."/>
            <person name="Machado M."/>
            <person name="Johnson C.S."/>
            <person name="Arredondo F."/>
            <person name="Hong C."/>
            <person name="Coffey M."/>
            <person name="Young S.K."/>
            <person name="Zeng Q."/>
            <person name="Gargeya S."/>
            <person name="Fitzgerald M."/>
            <person name="Abouelleil A."/>
            <person name="Alvarado L."/>
            <person name="Chapman S.B."/>
            <person name="Gainer-Dewar J."/>
            <person name="Goldberg J."/>
            <person name="Griggs A."/>
            <person name="Gujja S."/>
            <person name="Hansen M."/>
            <person name="Howarth C."/>
            <person name="Imamovic A."/>
            <person name="Ireland A."/>
            <person name="Larimer J."/>
            <person name="McCowan C."/>
            <person name="Murphy C."/>
            <person name="Pearson M."/>
            <person name="Poon T.W."/>
            <person name="Priest M."/>
            <person name="Roberts A."/>
            <person name="Saif S."/>
            <person name="Shea T."/>
            <person name="Sykes S."/>
            <person name="Wortman J."/>
            <person name="Nusbaum C."/>
            <person name="Birren B."/>
        </authorList>
    </citation>
    <scope>NUCLEOTIDE SEQUENCE [LARGE SCALE GENOMIC DNA]</scope>
    <source>
        <strain evidence="2">CHvinca01</strain>
    </source>
</reference>
<dbReference type="PANTHER" id="PTHR46599:SF3">
    <property type="entry name" value="PIGGYBAC TRANSPOSABLE ELEMENT-DERIVED PROTEIN 4"/>
    <property type="match status" value="1"/>
</dbReference>
<dbReference type="VEuPathDB" id="FungiDB:PPTG_21811"/>
<evidence type="ECO:0000313" key="2">
    <source>
        <dbReference type="EMBL" id="ETL82543.1"/>
    </source>
</evidence>
<gene>
    <name evidence="2" type="ORF">L917_17303</name>
</gene>
<protein>
    <recommendedName>
        <fullName evidence="3">PiggyBac transposable element-derived protein domain-containing protein</fullName>
    </recommendedName>
</protein>
<name>W2KBM7_PHYNI</name>
<dbReference type="PANTHER" id="PTHR46599">
    <property type="entry name" value="PIGGYBAC TRANSPOSABLE ELEMENT-DERIVED PROTEIN 4"/>
    <property type="match status" value="1"/>
</dbReference>
<accession>W2KBM7</accession>
<evidence type="ECO:0008006" key="3">
    <source>
        <dbReference type="Google" id="ProtNLM"/>
    </source>
</evidence>
<organism evidence="2">
    <name type="scientific">Phytophthora nicotianae</name>
    <name type="common">Potato buckeye rot agent</name>
    <name type="synonym">Phytophthora parasitica</name>
    <dbReference type="NCBI Taxonomy" id="4792"/>
    <lineage>
        <taxon>Eukaryota</taxon>
        <taxon>Sar</taxon>
        <taxon>Stramenopiles</taxon>
        <taxon>Oomycota</taxon>
        <taxon>Peronosporomycetes</taxon>
        <taxon>Peronosporales</taxon>
        <taxon>Peronosporaceae</taxon>
        <taxon>Phytophthora</taxon>
    </lineage>
</organism>
<proteinExistence type="predicted"/>
<evidence type="ECO:0000256" key="1">
    <source>
        <dbReference type="SAM" id="MobiDB-lite"/>
    </source>
</evidence>
<feature type="compositionally biased region" description="Basic and acidic residues" evidence="1">
    <location>
        <begin position="218"/>
        <end position="249"/>
    </location>
</feature>
<sequence length="249" mass="29015">MVACHWWDRKPVHYLTTGPAMTYSSEYQEGGLYYNCIRFQTYYKSLFMGFLDLALVNAYITYKQICVIKRRASKERGDWYLTLHKQLLQLTADDFVDTVAQTPSPASHTRIRLRLDGHTHIQFDDWATVSGTQKRRQRPCRVCTLLRDERMKSFQTTYYCDGCSRPDAKCFLCPKARRIYGGLPKTCYQIWHEDFDKFNSGSTVVLRRSGKVGTRNPTRRELLHNLDKEDQAGSDHKKDGEAEEKEATV</sequence>
<feature type="region of interest" description="Disordered" evidence="1">
    <location>
        <begin position="209"/>
        <end position="249"/>
    </location>
</feature>
<dbReference type="OrthoDB" id="93492at2759"/>